<keyword evidence="2" id="KW-1185">Reference proteome</keyword>
<keyword evidence="1" id="KW-1133">Transmembrane helix</keyword>
<evidence type="ECO:0000256" key="1">
    <source>
        <dbReference type="SAM" id="Phobius"/>
    </source>
</evidence>
<feature type="transmembrane region" description="Helical" evidence="1">
    <location>
        <begin position="209"/>
        <end position="234"/>
    </location>
</feature>
<feature type="transmembrane region" description="Helical" evidence="1">
    <location>
        <begin position="113"/>
        <end position="137"/>
    </location>
</feature>
<keyword evidence="1" id="KW-0812">Transmembrane</keyword>
<dbReference type="WBParaSite" id="PgR023_g064_t03">
    <property type="protein sequence ID" value="PgR023_g064_t03"/>
    <property type="gene ID" value="PgR023_g064"/>
</dbReference>
<dbReference type="AlphaFoldDB" id="A0A915B4A6"/>
<name>A0A915B4A6_PARUN</name>
<feature type="transmembrane region" description="Helical" evidence="1">
    <location>
        <begin position="86"/>
        <end position="106"/>
    </location>
</feature>
<reference evidence="3 4" key="1">
    <citation type="submission" date="2022-11" db="UniProtKB">
        <authorList>
            <consortium name="WormBaseParasite"/>
        </authorList>
    </citation>
    <scope>IDENTIFICATION</scope>
</reference>
<dbReference type="WBParaSite" id="PgR023_g064_t02">
    <property type="protein sequence ID" value="PgR023_g064_t02"/>
    <property type="gene ID" value="PgR023_g064"/>
</dbReference>
<evidence type="ECO:0000313" key="4">
    <source>
        <dbReference type="WBParaSite" id="PgR023_g064_t02"/>
    </source>
</evidence>
<sequence>MTPSGSWGGSKYRNVRISCISSLIYSRASIALLSLIGAVTALNMFLFMAQLSDATPLCTLNDFLPMGSDYRKPAMPIVWYCRVLEFSIPTTAIQLLLCLTALFAGLNRRNNLFVCGYSFLCVTIFFSGVFLSTMLALRVTGSLEKAIRVILLHIPYEETFCAFISPILECRILRRNSTDLIEHQCGPRAENVGAIECKKWLSEFVRKPYWLVALILEYGIIIISGIAISIRGCIIAHLRKQTRSNCSETPTQQQTTNCVESAKLFTASDTAHDGSGITLVTTNIS</sequence>
<evidence type="ECO:0000313" key="3">
    <source>
        <dbReference type="WBParaSite" id="PgR023_g064_t01"/>
    </source>
</evidence>
<organism evidence="2 5">
    <name type="scientific">Parascaris univalens</name>
    <name type="common">Nematode worm</name>
    <dbReference type="NCBI Taxonomy" id="6257"/>
    <lineage>
        <taxon>Eukaryota</taxon>
        <taxon>Metazoa</taxon>
        <taxon>Ecdysozoa</taxon>
        <taxon>Nematoda</taxon>
        <taxon>Chromadorea</taxon>
        <taxon>Rhabditida</taxon>
        <taxon>Spirurina</taxon>
        <taxon>Ascaridomorpha</taxon>
        <taxon>Ascaridoidea</taxon>
        <taxon>Ascarididae</taxon>
        <taxon>Parascaris</taxon>
    </lineage>
</organism>
<accession>A0A915B4A6</accession>
<evidence type="ECO:0000313" key="5">
    <source>
        <dbReference type="WBParaSite" id="PgR023_g064_t03"/>
    </source>
</evidence>
<keyword evidence="1" id="KW-0472">Membrane</keyword>
<evidence type="ECO:0000313" key="2">
    <source>
        <dbReference type="Proteomes" id="UP000887569"/>
    </source>
</evidence>
<proteinExistence type="predicted"/>
<dbReference type="Proteomes" id="UP000887569">
    <property type="component" value="Unplaced"/>
</dbReference>
<protein>
    <submittedName>
        <fullName evidence="3 4">Uncharacterized protein</fullName>
    </submittedName>
</protein>
<dbReference type="WBParaSite" id="PgR023_g064_t04">
    <property type="protein sequence ID" value="PgR023_g064_t04"/>
    <property type="gene ID" value="PgR023_g064"/>
</dbReference>
<feature type="transmembrane region" description="Helical" evidence="1">
    <location>
        <begin position="30"/>
        <end position="51"/>
    </location>
</feature>
<dbReference type="WBParaSite" id="PgR023_g064_t01">
    <property type="protein sequence ID" value="PgR023_g064_t01"/>
    <property type="gene ID" value="PgR023_g064"/>
</dbReference>